<feature type="compositionally biased region" description="Low complexity" evidence="1">
    <location>
        <begin position="29"/>
        <end position="42"/>
    </location>
</feature>
<sequence length="711" mass="78352">MAAKHDQDIFKAFDEETDAFFDSLMSEGPAAAPEPTAAFDPPARTEAKPASTEASIDHKFDEEGSKATSTQEGSESAARFRIDSDGSDEPAEGPPSDLAQEHLQMAPLPPADFSSEDRALHEALEDFYWRNRATNLSNINSIVVKYRGANVPHLWAQLALKYNVPPVEGVEFLGRTLYQSAPFEYSGKELRLELDEAVSQVRKEALAEGLSPSRAELLGRAISRGAKDGRDHLLRLLTFRGLPDDANLRAQVWKVLLGYLPMKRHDEWNAIQGEKRALYASYRSELLAVNSAYEVSVSNRPQSPGSEIEDEELLQEIKNDVERTRRDFEYFRRPSTKAALVAMLFVYAKLNPGVRYVQGMNEIAAVLLYVMSVDLECAEADAFWCFSEMMVALHEGFGCDDRRLSSTASGSALLEIKDGFMQALDHSGEGVYGMVDEITRLLRSYDPVLARHLQKAELSLFVFVLRWCTVLFAQDATLPDVLRLWDSFIADPERYGFVVHTCVAVILGKRDMLLSTDKQFSLAEIIQAGPRGTDFDELLRRANAICAFERRGSQPPIFPPKRLQVMDDLNEWAHTAAVAASEAAAVASGVGAEVSKNIQEKLAPVVLERAGQASEVVQDKAQALQSWLHDTAPARREALEQAQTQLSSLWSSVRTKGQQFASEAATSETVGSAAARFSSAAESASGFFARASMAFAEAPQAQPQQRPAGDT</sequence>
<organism evidence="3 4">
    <name type="scientific">Effrenium voratum</name>
    <dbReference type="NCBI Taxonomy" id="2562239"/>
    <lineage>
        <taxon>Eukaryota</taxon>
        <taxon>Sar</taxon>
        <taxon>Alveolata</taxon>
        <taxon>Dinophyceae</taxon>
        <taxon>Suessiales</taxon>
        <taxon>Symbiodiniaceae</taxon>
        <taxon>Effrenium</taxon>
    </lineage>
</organism>
<feature type="domain" description="Rab-GAP TBC" evidence="2">
    <location>
        <begin position="243"/>
        <end position="492"/>
    </location>
</feature>
<keyword evidence="4" id="KW-1185">Reference proteome</keyword>
<reference evidence="3" key="1">
    <citation type="submission" date="2023-08" db="EMBL/GenBank/DDBJ databases">
        <authorList>
            <person name="Chen Y."/>
            <person name="Shah S."/>
            <person name="Dougan E. K."/>
            <person name="Thang M."/>
            <person name="Chan C."/>
        </authorList>
    </citation>
    <scope>NUCLEOTIDE SEQUENCE</scope>
</reference>
<protein>
    <recommendedName>
        <fullName evidence="2">Rab-GAP TBC domain-containing protein</fullName>
    </recommendedName>
</protein>
<comment type="caution">
    <text evidence="3">The sequence shown here is derived from an EMBL/GenBank/DDBJ whole genome shotgun (WGS) entry which is preliminary data.</text>
</comment>
<dbReference type="PANTHER" id="PTHR22957:SF27">
    <property type="entry name" value="TBC1 DOMAIN FAMILY MEMBER 13"/>
    <property type="match status" value="1"/>
</dbReference>
<evidence type="ECO:0000259" key="2">
    <source>
        <dbReference type="PROSITE" id="PS50086"/>
    </source>
</evidence>
<dbReference type="InterPro" id="IPR035969">
    <property type="entry name" value="Rab-GAP_TBC_sf"/>
</dbReference>
<dbReference type="AlphaFoldDB" id="A0AA36ND09"/>
<dbReference type="GO" id="GO:0006886">
    <property type="term" value="P:intracellular protein transport"/>
    <property type="evidence" value="ECO:0007669"/>
    <property type="project" value="TreeGrafter"/>
</dbReference>
<gene>
    <name evidence="3" type="ORF">EVOR1521_LOCUS29511</name>
</gene>
<evidence type="ECO:0000256" key="1">
    <source>
        <dbReference type="SAM" id="MobiDB-lite"/>
    </source>
</evidence>
<feature type="region of interest" description="Disordered" evidence="1">
    <location>
        <begin position="21"/>
        <end position="97"/>
    </location>
</feature>
<dbReference type="PROSITE" id="PS50086">
    <property type="entry name" value="TBC_RABGAP"/>
    <property type="match status" value="1"/>
</dbReference>
<dbReference type="Pfam" id="PF00566">
    <property type="entry name" value="RabGAP-TBC"/>
    <property type="match status" value="1"/>
</dbReference>
<dbReference type="Gene3D" id="1.10.8.270">
    <property type="entry name" value="putative rabgap domain of human tbc1 domain family member 14 like domains"/>
    <property type="match status" value="1"/>
</dbReference>
<evidence type="ECO:0000313" key="3">
    <source>
        <dbReference type="EMBL" id="CAJ1407930.1"/>
    </source>
</evidence>
<dbReference type="SMART" id="SM00164">
    <property type="entry name" value="TBC"/>
    <property type="match status" value="1"/>
</dbReference>
<accession>A0AA36ND09</accession>
<dbReference type="Proteomes" id="UP001178507">
    <property type="component" value="Unassembled WGS sequence"/>
</dbReference>
<proteinExistence type="predicted"/>
<dbReference type="PANTHER" id="PTHR22957">
    <property type="entry name" value="TBC1 DOMAIN FAMILY MEMBER GTPASE-ACTIVATING PROTEIN"/>
    <property type="match status" value="1"/>
</dbReference>
<dbReference type="Gene3D" id="1.10.472.80">
    <property type="entry name" value="Ypt/Rab-GAP domain of gyp1p, domain 3"/>
    <property type="match status" value="1"/>
</dbReference>
<dbReference type="EMBL" id="CAUJNA010003696">
    <property type="protein sequence ID" value="CAJ1407930.1"/>
    <property type="molecule type" value="Genomic_DNA"/>
</dbReference>
<dbReference type="SUPFAM" id="SSF47923">
    <property type="entry name" value="Ypt/Rab-GAP domain of gyp1p"/>
    <property type="match status" value="2"/>
</dbReference>
<evidence type="ECO:0000313" key="4">
    <source>
        <dbReference type="Proteomes" id="UP001178507"/>
    </source>
</evidence>
<dbReference type="GO" id="GO:0005096">
    <property type="term" value="F:GTPase activator activity"/>
    <property type="evidence" value="ECO:0007669"/>
    <property type="project" value="TreeGrafter"/>
</dbReference>
<feature type="compositionally biased region" description="Basic and acidic residues" evidence="1">
    <location>
        <begin position="55"/>
        <end position="65"/>
    </location>
</feature>
<dbReference type="InterPro" id="IPR000195">
    <property type="entry name" value="Rab-GAP-TBC_dom"/>
</dbReference>
<name>A0AA36ND09_9DINO</name>